<name>A0ABQ4HTI3_9ACTN</name>
<comment type="caution">
    <text evidence="3">The sequence shown here is derived from an EMBL/GenBank/DDBJ whole genome shotgun (WGS) entry which is preliminary data.</text>
</comment>
<sequence>MPVPPARFDPLDPALLVDPYPTYARLREQGAVCRGGPGTWVVPRWTEVAGLLRDPRLGHGFAATGESNLLRLAYSVAGGRADTALTRIVPRLPGEDHARVRRLMAQALNPAAVRAITAEVTGWMDRFLDDAVDRGGFDAMTDLALPLQTAVACELLSAPVADRPDIVSRAVDVGRAFILIPYVAQGGLAAQRETIGWLRDYVADLVAARRRAPGDDLLSRLTRVRHQGTALSDDEIVDNAVFLLFAGFETTIHLVAGGCAALAGQQHAWQQLSGRPGLAANAVEEVLRYDAPIQWVARLTSAPVRIADRTIRKDRAVLLLLASANRDPRSFADPDRLDLTRRPNPHLSFGGGPHTCLGTVLARALGAVVLDRLASRVDSLEPAGEPVLRPHFNLRGHHQVPLAVTAR</sequence>
<dbReference type="PROSITE" id="PS00086">
    <property type="entry name" value="CYTOCHROME_P450"/>
    <property type="match status" value="1"/>
</dbReference>
<organism evidence="3 4">
    <name type="scientific">Micromonospora andamanensis</name>
    <dbReference type="NCBI Taxonomy" id="1287068"/>
    <lineage>
        <taxon>Bacteria</taxon>
        <taxon>Bacillati</taxon>
        <taxon>Actinomycetota</taxon>
        <taxon>Actinomycetes</taxon>
        <taxon>Micromonosporales</taxon>
        <taxon>Micromonosporaceae</taxon>
        <taxon>Micromonospora</taxon>
    </lineage>
</organism>
<reference evidence="3 4" key="1">
    <citation type="submission" date="2021-01" db="EMBL/GenBank/DDBJ databases">
        <title>Whole genome shotgun sequence of Verrucosispora andamanensis NBRC 109075.</title>
        <authorList>
            <person name="Komaki H."/>
            <person name="Tamura T."/>
        </authorList>
    </citation>
    <scope>NUCLEOTIDE SEQUENCE [LARGE SCALE GENOMIC DNA]</scope>
    <source>
        <strain evidence="3 4">NBRC 109075</strain>
    </source>
</reference>
<dbReference type="Proteomes" id="UP000647017">
    <property type="component" value="Unassembled WGS sequence"/>
</dbReference>
<dbReference type="InterPro" id="IPR036396">
    <property type="entry name" value="Cyt_P450_sf"/>
</dbReference>
<keyword evidence="2" id="KW-0560">Oxidoreductase</keyword>
<dbReference type="InterPro" id="IPR001128">
    <property type="entry name" value="Cyt_P450"/>
</dbReference>
<evidence type="ECO:0000313" key="3">
    <source>
        <dbReference type="EMBL" id="GIJ08944.1"/>
    </source>
</evidence>
<proteinExistence type="inferred from homology"/>
<dbReference type="EMBL" id="BOOZ01000009">
    <property type="protein sequence ID" value="GIJ08944.1"/>
    <property type="molecule type" value="Genomic_DNA"/>
</dbReference>
<comment type="similarity">
    <text evidence="1 2">Belongs to the cytochrome P450 family.</text>
</comment>
<evidence type="ECO:0000313" key="4">
    <source>
        <dbReference type="Proteomes" id="UP000647017"/>
    </source>
</evidence>
<keyword evidence="2" id="KW-0479">Metal-binding</keyword>
<evidence type="ECO:0000256" key="2">
    <source>
        <dbReference type="RuleBase" id="RU000461"/>
    </source>
</evidence>
<keyword evidence="2" id="KW-0503">Monooxygenase</keyword>
<dbReference type="Gene3D" id="1.10.630.10">
    <property type="entry name" value="Cytochrome P450"/>
    <property type="match status" value="1"/>
</dbReference>
<dbReference type="PRINTS" id="PR00359">
    <property type="entry name" value="BP450"/>
</dbReference>
<evidence type="ECO:0000256" key="1">
    <source>
        <dbReference type="ARBA" id="ARBA00010617"/>
    </source>
</evidence>
<dbReference type="PANTHER" id="PTHR46696:SF1">
    <property type="entry name" value="CYTOCHROME P450 YJIB-RELATED"/>
    <property type="match status" value="1"/>
</dbReference>
<dbReference type="InterPro" id="IPR017972">
    <property type="entry name" value="Cyt_P450_CS"/>
</dbReference>
<keyword evidence="2" id="KW-0408">Iron</keyword>
<keyword evidence="4" id="KW-1185">Reference proteome</keyword>
<dbReference type="PANTHER" id="PTHR46696">
    <property type="entry name" value="P450, PUTATIVE (EUROFUNG)-RELATED"/>
    <property type="match status" value="1"/>
</dbReference>
<keyword evidence="2" id="KW-0349">Heme</keyword>
<dbReference type="InterPro" id="IPR002397">
    <property type="entry name" value="Cyt_P450_B"/>
</dbReference>
<dbReference type="Pfam" id="PF00067">
    <property type="entry name" value="p450"/>
    <property type="match status" value="1"/>
</dbReference>
<accession>A0ABQ4HTI3</accession>
<gene>
    <name evidence="3" type="ORF">Van01_21580</name>
</gene>
<dbReference type="CDD" id="cd20625">
    <property type="entry name" value="CYP164-like"/>
    <property type="match status" value="1"/>
</dbReference>
<dbReference type="SUPFAM" id="SSF48264">
    <property type="entry name" value="Cytochrome P450"/>
    <property type="match status" value="1"/>
</dbReference>
<dbReference type="RefSeq" id="WP_204005246.1">
    <property type="nucleotide sequence ID" value="NZ_BOOZ01000009.1"/>
</dbReference>
<protein>
    <submittedName>
        <fullName evidence="3">Cytochrome P450</fullName>
    </submittedName>
</protein>